<keyword evidence="4 9" id="KW-0812">Transmembrane</keyword>
<evidence type="ECO:0000313" key="11">
    <source>
        <dbReference type="EMBL" id="OMH83147.1"/>
    </source>
</evidence>
<dbReference type="Pfam" id="PF00153">
    <property type="entry name" value="Mito_carr"/>
    <property type="match status" value="2"/>
</dbReference>
<keyword evidence="6" id="KW-1133">Transmembrane helix</keyword>
<evidence type="ECO:0000256" key="2">
    <source>
        <dbReference type="ARBA" id="ARBA00006375"/>
    </source>
</evidence>
<keyword evidence="5" id="KW-0677">Repeat</keyword>
<evidence type="ECO:0000256" key="6">
    <source>
        <dbReference type="ARBA" id="ARBA00022989"/>
    </source>
</evidence>
<name>A0A1R1PQB1_ZANCU</name>
<organism evidence="11 12">
    <name type="scientific">Zancudomyces culisetae</name>
    <name type="common">Gut fungus</name>
    <name type="synonym">Smittium culisetae</name>
    <dbReference type="NCBI Taxonomy" id="1213189"/>
    <lineage>
        <taxon>Eukaryota</taxon>
        <taxon>Fungi</taxon>
        <taxon>Fungi incertae sedis</taxon>
        <taxon>Zoopagomycota</taxon>
        <taxon>Kickxellomycotina</taxon>
        <taxon>Harpellomycetes</taxon>
        <taxon>Harpellales</taxon>
        <taxon>Legeriomycetaceae</taxon>
        <taxon>Zancudomyces</taxon>
    </lineage>
</organism>
<dbReference type="PANTHER" id="PTHR45624">
    <property type="entry name" value="MITOCHONDRIAL BASIC AMINO ACIDS TRANSPORTER-RELATED"/>
    <property type="match status" value="1"/>
</dbReference>
<evidence type="ECO:0000256" key="7">
    <source>
        <dbReference type="ARBA" id="ARBA00023128"/>
    </source>
</evidence>
<feature type="repeat" description="Solcar" evidence="9">
    <location>
        <begin position="10"/>
        <end position="101"/>
    </location>
</feature>
<reference evidence="12" key="1">
    <citation type="submission" date="2017-01" db="EMBL/GenBank/DDBJ databases">
        <authorList>
            <person name="Wang Y."/>
            <person name="White M."/>
            <person name="Kvist S."/>
            <person name="Moncalvo J.-M."/>
        </authorList>
    </citation>
    <scope>NUCLEOTIDE SEQUENCE [LARGE SCALE GENOMIC DNA]</scope>
    <source>
        <strain evidence="12">COL-18-3</strain>
    </source>
</reference>
<dbReference type="SUPFAM" id="SSF103506">
    <property type="entry name" value="Mitochondrial carrier"/>
    <property type="match status" value="1"/>
</dbReference>
<keyword evidence="12" id="KW-1185">Reference proteome</keyword>
<dbReference type="GO" id="GO:0031966">
    <property type="term" value="C:mitochondrial membrane"/>
    <property type="evidence" value="ECO:0007669"/>
    <property type="project" value="UniProtKB-SubCell"/>
</dbReference>
<evidence type="ECO:0000256" key="1">
    <source>
        <dbReference type="ARBA" id="ARBA00004225"/>
    </source>
</evidence>
<dbReference type="GO" id="GO:1990575">
    <property type="term" value="P:mitochondrial L-ornithine transmembrane transport"/>
    <property type="evidence" value="ECO:0007669"/>
    <property type="project" value="TreeGrafter"/>
</dbReference>
<dbReference type="PROSITE" id="PS50920">
    <property type="entry name" value="SOLCAR"/>
    <property type="match status" value="2"/>
</dbReference>
<comment type="subcellular location">
    <subcellularLocation>
        <location evidence="1">Mitochondrion membrane</location>
        <topology evidence="1">Multi-pass membrane protein</topology>
    </subcellularLocation>
</comment>
<evidence type="ECO:0000256" key="10">
    <source>
        <dbReference type="RuleBase" id="RU000488"/>
    </source>
</evidence>
<keyword evidence="8 9" id="KW-0472">Membrane</keyword>
<dbReference type="InterPro" id="IPR023395">
    <property type="entry name" value="MCP_dom_sf"/>
</dbReference>
<dbReference type="InterPro" id="IPR018108">
    <property type="entry name" value="MCP_transmembrane"/>
</dbReference>
<comment type="caution">
    <text evidence="11">The sequence shown here is derived from an EMBL/GenBank/DDBJ whole genome shotgun (WGS) entry which is preliminary data.</text>
</comment>
<keyword evidence="3 10" id="KW-0813">Transport</keyword>
<comment type="similarity">
    <text evidence="2 10">Belongs to the mitochondrial carrier (TC 2.A.29) family.</text>
</comment>
<sequence>MQGNDKNVKLSSLQHAIAGVGAGWAVALVATPVELTKIRLQIQYAAYGSKEVQQYNGAIDCIRKIVKQNGITGMWYGLPATIMQRSFFFFLWGSYDVYSRWLRSLQRIPEFPYYARQDSAHNKSSGSSVAIHDRMSERAISFIAGGLAANTFWTLVYPVDVAKNKYMASSEKKYKSIFDAAKTIFKAEGIRGFYRGFVPGFIRSFPTNGAAVFVWDTTMRFMVGHGHS</sequence>
<dbReference type="Proteomes" id="UP000188320">
    <property type="component" value="Unassembled WGS sequence"/>
</dbReference>
<keyword evidence="7" id="KW-0496">Mitochondrion</keyword>
<evidence type="ECO:0000256" key="9">
    <source>
        <dbReference type="PROSITE-ProRule" id="PRU00282"/>
    </source>
</evidence>
<dbReference type="GO" id="GO:0000064">
    <property type="term" value="F:L-ornithine transmembrane transporter activity"/>
    <property type="evidence" value="ECO:0007669"/>
    <property type="project" value="TreeGrafter"/>
</dbReference>
<evidence type="ECO:0000256" key="3">
    <source>
        <dbReference type="ARBA" id="ARBA00022448"/>
    </source>
</evidence>
<accession>A0A1R1PQB1</accession>
<dbReference type="PANTHER" id="PTHR45624:SF57">
    <property type="entry name" value="MITOCHONDRIAL SUBSTRATE CARRIER FAMILY PROTEIN L"/>
    <property type="match status" value="1"/>
</dbReference>
<dbReference type="InterPro" id="IPR050567">
    <property type="entry name" value="Mitochondrial_Carrier"/>
</dbReference>
<feature type="repeat" description="Solcar" evidence="9">
    <location>
        <begin position="136"/>
        <end position="221"/>
    </location>
</feature>
<evidence type="ECO:0000256" key="8">
    <source>
        <dbReference type="ARBA" id="ARBA00023136"/>
    </source>
</evidence>
<evidence type="ECO:0000256" key="5">
    <source>
        <dbReference type="ARBA" id="ARBA00022737"/>
    </source>
</evidence>
<dbReference type="AlphaFoldDB" id="A0A1R1PQB1"/>
<evidence type="ECO:0000313" key="12">
    <source>
        <dbReference type="Proteomes" id="UP000188320"/>
    </source>
</evidence>
<dbReference type="OrthoDB" id="193856at2759"/>
<dbReference type="Gene3D" id="1.50.40.10">
    <property type="entry name" value="Mitochondrial carrier domain"/>
    <property type="match status" value="1"/>
</dbReference>
<evidence type="ECO:0000256" key="4">
    <source>
        <dbReference type="ARBA" id="ARBA00022692"/>
    </source>
</evidence>
<dbReference type="EMBL" id="LSSK01000496">
    <property type="protein sequence ID" value="OMH83147.1"/>
    <property type="molecule type" value="Genomic_DNA"/>
</dbReference>
<proteinExistence type="inferred from homology"/>
<gene>
    <name evidence="11" type="ORF">AX774_g3343</name>
</gene>
<protein>
    <submittedName>
        <fullName evidence="11">Mitochondrial substrate carrier family protein L</fullName>
    </submittedName>
</protein>